<reference evidence="5" key="2">
    <citation type="submission" date="2021-10" db="EMBL/GenBank/DDBJ databases">
        <title>Genome of Winogradskyella sp. E313.</title>
        <authorList>
            <person name="Zhou Y."/>
        </authorList>
    </citation>
    <scope>NUCLEOTIDE SEQUENCE</scope>
    <source>
        <strain evidence="5">E313</strain>
    </source>
</reference>
<dbReference type="Pfam" id="PF00733">
    <property type="entry name" value="Asn_synthase"/>
    <property type="match status" value="1"/>
</dbReference>
<feature type="domain" description="Asparagine synthetase" evidence="4">
    <location>
        <begin position="89"/>
        <end position="177"/>
    </location>
</feature>
<name>A0ABS8EPG7_9FLAO</name>
<dbReference type="EC" id="6.3.5.4" evidence="2"/>
<sequence length="464" mass="54368">MSKFKTGIIPIEPTFVGYKQTLDKRAICIFMATGFFLDQDTYYKEQKVLKPGCKYEINTTTQKILSEEAYFKWHYSPVDRPFKQIVDEFAELFETIIKEQISDNKVILPLSGGLDSRTQAVALKYLNIPVNSYSYKFQNGHDETYYGKQIAKICDFPFQAMTVPKGYLWNSVDELANITSCYSEFTHSRQMAFINQYEALGDVFSLGHWGDVLFDDMNVEDDLSFESQVSFLANKIVKKGGLELAESLWQDWELKGSFKDYLRKRVSGLLAAINIPQSANAQIRAFKSLYWAPRWTSINLSIFQSKKPITLPYYDNRMCEFICTVPEKYLAGRQIQIAYIKKRRPTLAKLTWQAQRPFNLYSYTYNRSPWNLPYRIYNKLRHITSNEKYIQRNWELQFLGSENEKQLENRLFNNPMFTTMISAEVTQKYYDLFKNKDQVFYSHSVSMLLTLSLFSTQELKTTNN</sequence>
<dbReference type="PANTHER" id="PTHR43284">
    <property type="entry name" value="ASPARAGINE SYNTHETASE (GLUTAMINE-HYDROLYZING)"/>
    <property type="match status" value="1"/>
</dbReference>
<dbReference type="Gene3D" id="3.40.50.620">
    <property type="entry name" value="HUPs"/>
    <property type="match status" value="1"/>
</dbReference>
<dbReference type="SUPFAM" id="SSF52402">
    <property type="entry name" value="Adenine nucleotide alpha hydrolases-like"/>
    <property type="match status" value="1"/>
</dbReference>
<evidence type="ECO:0000313" key="6">
    <source>
        <dbReference type="Proteomes" id="UP000778797"/>
    </source>
</evidence>
<evidence type="ECO:0000259" key="4">
    <source>
        <dbReference type="Pfam" id="PF00733"/>
    </source>
</evidence>
<protein>
    <recommendedName>
        <fullName evidence="2">asparagine synthase (glutamine-hydrolyzing)</fullName>
        <ecNumber evidence="2">6.3.5.4</ecNumber>
    </recommendedName>
</protein>
<comment type="catalytic activity">
    <reaction evidence="3">
        <text>L-aspartate + L-glutamine + ATP + H2O = L-asparagine + L-glutamate + AMP + diphosphate + H(+)</text>
        <dbReference type="Rhea" id="RHEA:12228"/>
        <dbReference type="ChEBI" id="CHEBI:15377"/>
        <dbReference type="ChEBI" id="CHEBI:15378"/>
        <dbReference type="ChEBI" id="CHEBI:29985"/>
        <dbReference type="ChEBI" id="CHEBI:29991"/>
        <dbReference type="ChEBI" id="CHEBI:30616"/>
        <dbReference type="ChEBI" id="CHEBI:33019"/>
        <dbReference type="ChEBI" id="CHEBI:58048"/>
        <dbReference type="ChEBI" id="CHEBI:58359"/>
        <dbReference type="ChEBI" id="CHEBI:456215"/>
        <dbReference type="EC" id="6.3.5.4"/>
    </reaction>
</comment>
<evidence type="ECO:0000256" key="3">
    <source>
        <dbReference type="ARBA" id="ARBA00048741"/>
    </source>
</evidence>
<dbReference type="InterPro" id="IPR014729">
    <property type="entry name" value="Rossmann-like_a/b/a_fold"/>
</dbReference>
<keyword evidence="6" id="KW-1185">Reference proteome</keyword>
<accession>A0ABS8EPG7</accession>
<gene>
    <name evidence="5" type="ORF">J1C55_09845</name>
</gene>
<organism evidence="5 6">
    <name type="scientific">Winogradskyella immobilis</name>
    <dbReference type="NCBI Taxonomy" id="2816852"/>
    <lineage>
        <taxon>Bacteria</taxon>
        <taxon>Pseudomonadati</taxon>
        <taxon>Bacteroidota</taxon>
        <taxon>Flavobacteriia</taxon>
        <taxon>Flavobacteriales</taxon>
        <taxon>Flavobacteriaceae</taxon>
        <taxon>Winogradskyella</taxon>
    </lineage>
</organism>
<dbReference type="EMBL" id="JAFMPT010000012">
    <property type="protein sequence ID" value="MCC1484892.1"/>
    <property type="molecule type" value="Genomic_DNA"/>
</dbReference>
<evidence type="ECO:0000313" key="5">
    <source>
        <dbReference type="EMBL" id="MCC1484892.1"/>
    </source>
</evidence>
<dbReference type="InterPro" id="IPR001962">
    <property type="entry name" value="Asn_synthase"/>
</dbReference>
<proteinExistence type="predicted"/>
<dbReference type="PANTHER" id="PTHR43284:SF1">
    <property type="entry name" value="ASPARAGINE SYNTHETASE"/>
    <property type="match status" value="1"/>
</dbReference>
<evidence type="ECO:0000256" key="2">
    <source>
        <dbReference type="ARBA" id="ARBA00012737"/>
    </source>
</evidence>
<comment type="pathway">
    <text evidence="1">Amino-acid biosynthesis; L-asparagine biosynthesis; L-asparagine from L-aspartate (L-Gln route): step 1/1.</text>
</comment>
<comment type="caution">
    <text evidence="5">The sequence shown here is derived from an EMBL/GenBank/DDBJ whole genome shotgun (WGS) entry which is preliminary data.</text>
</comment>
<dbReference type="InterPro" id="IPR051786">
    <property type="entry name" value="ASN_synthetase/amidase"/>
</dbReference>
<dbReference type="Proteomes" id="UP000778797">
    <property type="component" value="Unassembled WGS sequence"/>
</dbReference>
<evidence type="ECO:0000256" key="1">
    <source>
        <dbReference type="ARBA" id="ARBA00005187"/>
    </source>
</evidence>
<reference evidence="5" key="1">
    <citation type="submission" date="2021-03" db="EMBL/GenBank/DDBJ databases">
        <authorList>
            <person name="Ping X."/>
        </authorList>
    </citation>
    <scope>NUCLEOTIDE SEQUENCE</scope>
    <source>
        <strain evidence="5">E313</strain>
    </source>
</reference>